<organism evidence="1 2">
    <name type="scientific">Aspergillus indologenus CBS 114.80</name>
    <dbReference type="NCBI Taxonomy" id="1450541"/>
    <lineage>
        <taxon>Eukaryota</taxon>
        <taxon>Fungi</taxon>
        <taxon>Dikarya</taxon>
        <taxon>Ascomycota</taxon>
        <taxon>Pezizomycotina</taxon>
        <taxon>Eurotiomycetes</taxon>
        <taxon>Eurotiomycetidae</taxon>
        <taxon>Eurotiales</taxon>
        <taxon>Aspergillaceae</taxon>
        <taxon>Aspergillus</taxon>
        <taxon>Aspergillus subgen. Circumdati</taxon>
    </lineage>
</organism>
<reference evidence="1 2" key="1">
    <citation type="submission" date="2018-02" db="EMBL/GenBank/DDBJ databases">
        <title>The genomes of Aspergillus section Nigri reveals drivers in fungal speciation.</title>
        <authorList>
            <consortium name="DOE Joint Genome Institute"/>
            <person name="Vesth T.C."/>
            <person name="Nybo J."/>
            <person name="Theobald S."/>
            <person name="Brandl J."/>
            <person name="Frisvad J.C."/>
            <person name="Nielsen K.F."/>
            <person name="Lyhne E.K."/>
            <person name="Kogle M.E."/>
            <person name="Kuo A."/>
            <person name="Riley R."/>
            <person name="Clum A."/>
            <person name="Nolan M."/>
            <person name="Lipzen A."/>
            <person name="Salamov A."/>
            <person name="Henrissat B."/>
            <person name="Wiebenga A."/>
            <person name="De vries R.P."/>
            <person name="Grigoriev I.V."/>
            <person name="Mortensen U.H."/>
            <person name="Andersen M.R."/>
            <person name="Baker S.E."/>
        </authorList>
    </citation>
    <scope>NUCLEOTIDE SEQUENCE [LARGE SCALE GENOMIC DNA]</scope>
    <source>
        <strain evidence="1 2">CBS 114.80</strain>
    </source>
</reference>
<accession>A0A2V5HR00</accession>
<dbReference type="EMBL" id="KZ825582">
    <property type="protein sequence ID" value="PYI26915.1"/>
    <property type="molecule type" value="Genomic_DNA"/>
</dbReference>
<dbReference type="Proteomes" id="UP000248817">
    <property type="component" value="Unassembled WGS sequence"/>
</dbReference>
<gene>
    <name evidence="1" type="ORF">BP00DRAFT_429852</name>
</gene>
<dbReference type="AlphaFoldDB" id="A0A2V5HR00"/>
<proteinExistence type="predicted"/>
<evidence type="ECO:0000313" key="1">
    <source>
        <dbReference type="EMBL" id="PYI26915.1"/>
    </source>
</evidence>
<protein>
    <submittedName>
        <fullName evidence="1">Uncharacterized protein</fullName>
    </submittedName>
</protein>
<evidence type="ECO:0000313" key="2">
    <source>
        <dbReference type="Proteomes" id="UP000248817"/>
    </source>
</evidence>
<keyword evidence="2" id="KW-1185">Reference proteome</keyword>
<sequence>MKTDCMMHTNQCTPIPAHPPLRPLACAGTTSIPISPPASPPYPVLSTSYSLFFQH</sequence>
<name>A0A2V5HR00_9EURO</name>